<dbReference type="InterPro" id="IPR000172">
    <property type="entry name" value="GMC_OxRdtase_N"/>
</dbReference>
<gene>
    <name evidence="7" type="ORF">COB67_05300</name>
</gene>
<dbReference type="PANTHER" id="PTHR46056:SF12">
    <property type="entry name" value="LONG-CHAIN-ALCOHOL OXIDASE"/>
    <property type="match status" value="1"/>
</dbReference>
<dbReference type="Pfam" id="PF00732">
    <property type="entry name" value="GMC_oxred_N"/>
    <property type="match status" value="1"/>
</dbReference>
<dbReference type="Pfam" id="PF05199">
    <property type="entry name" value="GMC_oxred_C"/>
    <property type="match status" value="1"/>
</dbReference>
<name>A0A2A4T7E6_9DELT</name>
<dbReference type="InterPro" id="IPR007867">
    <property type="entry name" value="GMC_OxRtase_C"/>
</dbReference>
<protein>
    <submittedName>
        <fullName evidence="7">GMC family oxidoreductase</fullName>
    </submittedName>
</protein>
<feature type="domain" description="Glucose-methanol-choline oxidoreductase C-terminal" evidence="6">
    <location>
        <begin position="386"/>
        <end position="517"/>
    </location>
</feature>
<dbReference type="Proteomes" id="UP000218113">
    <property type="component" value="Unassembled WGS sequence"/>
</dbReference>
<dbReference type="Gene3D" id="3.50.50.60">
    <property type="entry name" value="FAD/NAD(P)-binding domain"/>
    <property type="match status" value="2"/>
</dbReference>
<evidence type="ECO:0000313" key="8">
    <source>
        <dbReference type="Proteomes" id="UP000218113"/>
    </source>
</evidence>
<proteinExistence type="inferred from homology"/>
<dbReference type="PANTHER" id="PTHR46056">
    <property type="entry name" value="LONG-CHAIN-ALCOHOL OXIDASE"/>
    <property type="match status" value="1"/>
</dbReference>
<sequence>MMIQDFFTEGIQSGWIVRDGAQLQEDLLLETEVVVIGTGAGGGVSAEILSQAGKEVLMIEEGPLKTSSDFHMKELEAYPSLYQESGSRKTADRGITIYQGRAVGGSTTVNWTTSFRTPEETLRVWQERHGLVGFSSVEMQPWFDLMEKRLGISDWLIPPNENNDVLRRGCEKLGIPTHRIRRNVKGCFNLGYCGMGCPTNAKQSQLVTTIPKVLESGGQLFYSLRAEYFVHDKGQVKELVCSAMDQRGTRPGKRTIRIRAKSFILAAGAIGSPALLLRSNLPDPYQQIGRRTFLHPVCVSGAVMPFEVSAHFGAPQTIYSDHFLQQSPPEGPIGYKLEVPPVHPVLAATTLKGFGLDHVKIMKEFPNLQITLALMRDGFHEESQGGQVKLKKDKTPVLDYPLTPYLWEGVRRALLSMAEIQFAAGAKQVLPVHEDSLPYTSWKQAKVAIEQLPMEVLKVLLVSAHVMGGCAMGQDESNSVVDSSGKLHSMNNVYVIDGSAFPTSVGANPQLSIYALAAKQATQLLKELKS</sequence>
<dbReference type="SUPFAM" id="SSF51905">
    <property type="entry name" value="FAD/NAD(P)-binding domain"/>
    <property type="match status" value="1"/>
</dbReference>
<reference evidence="8" key="1">
    <citation type="submission" date="2017-08" db="EMBL/GenBank/DDBJ databases">
        <title>A dynamic microbial community with high functional redundancy inhabits the cold, oxic subseafloor aquifer.</title>
        <authorList>
            <person name="Tully B.J."/>
            <person name="Wheat C.G."/>
            <person name="Glazer B.T."/>
            <person name="Huber J.A."/>
        </authorList>
    </citation>
    <scope>NUCLEOTIDE SEQUENCE [LARGE SCALE GENOMIC DNA]</scope>
</reference>
<evidence type="ECO:0000259" key="6">
    <source>
        <dbReference type="Pfam" id="PF05199"/>
    </source>
</evidence>
<evidence type="ECO:0000256" key="2">
    <source>
        <dbReference type="ARBA" id="ARBA00022630"/>
    </source>
</evidence>
<dbReference type="InterPro" id="IPR036188">
    <property type="entry name" value="FAD/NAD-bd_sf"/>
</dbReference>
<keyword evidence="3" id="KW-0274">FAD</keyword>
<evidence type="ECO:0000256" key="1">
    <source>
        <dbReference type="ARBA" id="ARBA00010790"/>
    </source>
</evidence>
<keyword evidence="2" id="KW-0285">Flavoprotein</keyword>
<comment type="similarity">
    <text evidence="1">Belongs to the GMC oxidoreductase family.</text>
</comment>
<comment type="caution">
    <text evidence="7">The sequence shown here is derived from an EMBL/GenBank/DDBJ whole genome shotgun (WGS) entry which is preliminary data.</text>
</comment>
<evidence type="ECO:0000259" key="5">
    <source>
        <dbReference type="Pfam" id="PF00732"/>
    </source>
</evidence>
<organism evidence="7 8">
    <name type="scientific">SAR324 cluster bacterium</name>
    <dbReference type="NCBI Taxonomy" id="2024889"/>
    <lineage>
        <taxon>Bacteria</taxon>
        <taxon>Deltaproteobacteria</taxon>
        <taxon>SAR324 cluster</taxon>
    </lineage>
</organism>
<dbReference type="AlphaFoldDB" id="A0A2A4T7E6"/>
<accession>A0A2A4T7E6</accession>
<dbReference type="GO" id="GO:0050660">
    <property type="term" value="F:flavin adenine dinucleotide binding"/>
    <property type="evidence" value="ECO:0007669"/>
    <property type="project" value="InterPro"/>
</dbReference>
<dbReference type="GO" id="GO:0016614">
    <property type="term" value="F:oxidoreductase activity, acting on CH-OH group of donors"/>
    <property type="evidence" value="ECO:0007669"/>
    <property type="project" value="InterPro"/>
</dbReference>
<evidence type="ECO:0000256" key="3">
    <source>
        <dbReference type="ARBA" id="ARBA00022827"/>
    </source>
</evidence>
<evidence type="ECO:0000256" key="4">
    <source>
        <dbReference type="ARBA" id="ARBA00023002"/>
    </source>
</evidence>
<dbReference type="EMBL" id="NVSR01000023">
    <property type="protein sequence ID" value="PCI28907.1"/>
    <property type="molecule type" value="Genomic_DNA"/>
</dbReference>
<keyword evidence="4" id="KW-0560">Oxidoreductase</keyword>
<feature type="domain" description="Glucose-methanol-choline oxidoreductase N-terminal" evidence="5">
    <location>
        <begin position="80"/>
        <end position="297"/>
    </location>
</feature>
<evidence type="ECO:0000313" key="7">
    <source>
        <dbReference type="EMBL" id="PCI28907.1"/>
    </source>
</evidence>